<name>A0A941AZC2_9ACTN</name>
<dbReference type="InterPro" id="IPR018720">
    <property type="entry name" value="DUF2249"/>
</dbReference>
<reference evidence="3" key="1">
    <citation type="submission" date="2021-04" db="EMBL/GenBank/DDBJ databases">
        <title>Genome seq and assembly of Streptomyces sp. RG38.</title>
        <authorList>
            <person name="Chhetri G."/>
        </authorList>
    </citation>
    <scope>NUCLEOTIDE SEQUENCE</scope>
    <source>
        <strain evidence="3">RG38</strain>
    </source>
</reference>
<feature type="compositionally biased region" description="Gly residues" evidence="1">
    <location>
        <begin position="46"/>
        <end position="56"/>
    </location>
</feature>
<keyword evidence="4" id="KW-1185">Reference proteome</keyword>
<feature type="domain" description="DUF2249" evidence="2">
    <location>
        <begin position="196"/>
        <end position="264"/>
    </location>
</feature>
<sequence>MTASSEVYIEGTATDPAVEARAAVEEAHRRLRAGLAAARATDARSGGEGAAAGDAGGSDTAAGGLDTAPGGADTAAGGSALAGFCAGELRRHLSAVDRTLYAAASGAAETRLLVRALRTVTAALGGHVDALLAADVPEAAGEAATAVEAVLEARLAAEEEALLPALAGLPGADLPALVADLLTLAGGGRLDDPAVVDVREIPHGRRHPRIFTRFARLAPGEDFVLVNNHDPKPLRREFEATHPGAHTWEYVESGPDVWRVRIGRRTAPGD</sequence>
<accession>A0A941AZC2</accession>
<gene>
    <name evidence="3" type="ORF">J5Y05_01560</name>
</gene>
<dbReference type="EMBL" id="JAGPNL010000001">
    <property type="protein sequence ID" value="MBQ0825206.1"/>
    <property type="molecule type" value="Genomic_DNA"/>
</dbReference>
<evidence type="ECO:0000259" key="2">
    <source>
        <dbReference type="Pfam" id="PF10006"/>
    </source>
</evidence>
<feature type="region of interest" description="Disordered" evidence="1">
    <location>
        <begin position="45"/>
        <end position="68"/>
    </location>
</feature>
<evidence type="ECO:0000313" key="3">
    <source>
        <dbReference type="EMBL" id="MBQ0825206.1"/>
    </source>
</evidence>
<dbReference type="RefSeq" id="WP_210867901.1">
    <property type="nucleotide sequence ID" value="NZ_JAGPNL010000001.1"/>
</dbReference>
<dbReference type="Pfam" id="PF10006">
    <property type="entry name" value="DUF2249"/>
    <property type="match status" value="1"/>
</dbReference>
<organism evidence="3 4">
    <name type="scientific">Streptomyces tagetis</name>
    <dbReference type="NCBI Taxonomy" id="2820809"/>
    <lineage>
        <taxon>Bacteria</taxon>
        <taxon>Bacillati</taxon>
        <taxon>Actinomycetota</taxon>
        <taxon>Actinomycetes</taxon>
        <taxon>Kitasatosporales</taxon>
        <taxon>Streptomycetaceae</taxon>
        <taxon>Streptomyces</taxon>
    </lineage>
</organism>
<proteinExistence type="predicted"/>
<dbReference type="Proteomes" id="UP000677875">
    <property type="component" value="Unassembled WGS sequence"/>
</dbReference>
<dbReference type="AlphaFoldDB" id="A0A941AZC2"/>
<comment type="caution">
    <text evidence="3">The sequence shown here is derived from an EMBL/GenBank/DDBJ whole genome shotgun (WGS) entry which is preliminary data.</text>
</comment>
<feature type="compositionally biased region" description="Low complexity" evidence="1">
    <location>
        <begin position="57"/>
        <end position="68"/>
    </location>
</feature>
<evidence type="ECO:0000313" key="4">
    <source>
        <dbReference type="Proteomes" id="UP000677875"/>
    </source>
</evidence>
<protein>
    <submittedName>
        <fullName evidence="3">DUF2249 domain-containing protein</fullName>
    </submittedName>
</protein>
<evidence type="ECO:0000256" key="1">
    <source>
        <dbReference type="SAM" id="MobiDB-lite"/>
    </source>
</evidence>